<evidence type="ECO:0000256" key="2">
    <source>
        <dbReference type="PROSITE-ProRule" id="PRU00335"/>
    </source>
</evidence>
<evidence type="ECO:0000256" key="3">
    <source>
        <dbReference type="SAM" id="MobiDB-lite"/>
    </source>
</evidence>
<accession>A0A4Y3QZB9</accession>
<comment type="caution">
    <text evidence="5">The sequence shown here is derived from an EMBL/GenBank/DDBJ whole genome shotgun (WGS) entry which is preliminary data.</text>
</comment>
<dbReference type="PROSITE" id="PS50977">
    <property type="entry name" value="HTH_TETR_2"/>
    <property type="match status" value="1"/>
</dbReference>
<feature type="region of interest" description="Disordered" evidence="3">
    <location>
        <begin position="194"/>
        <end position="255"/>
    </location>
</feature>
<feature type="DNA-binding region" description="H-T-H motif" evidence="2">
    <location>
        <begin position="25"/>
        <end position="44"/>
    </location>
</feature>
<dbReference type="RefSeq" id="WP_086815086.1">
    <property type="nucleotide sequence ID" value="NZ_BJMM01000013.1"/>
</dbReference>
<keyword evidence="1 2" id="KW-0238">DNA-binding</keyword>
<feature type="domain" description="HTH tetR-type" evidence="4">
    <location>
        <begin position="2"/>
        <end position="62"/>
    </location>
</feature>
<dbReference type="Proteomes" id="UP000319210">
    <property type="component" value="Unassembled WGS sequence"/>
</dbReference>
<evidence type="ECO:0000313" key="5">
    <source>
        <dbReference type="EMBL" id="GEB50621.1"/>
    </source>
</evidence>
<organism evidence="5 6">
    <name type="scientific">Streptomyces cacaoi</name>
    <dbReference type="NCBI Taxonomy" id="1898"/>
    <lineage>
        <taxon>Bacteria</taxon>
        <taxon>Bacillati</taxon>
        <taxon>Actinomycetota</taxon>
        <taxon>Actinomycetes</taxon>
        <taxon>Kitasatosporales</taxon>
        <taxon>Streptomycetaceae</taxon>
        <taxon>Streptomyces</taxon>
    </lineage>
</organism>
<dbReference type="Pfam" id="PF00440">
    <property type="entry name" value="TetR_N"/>
    <property type="match status" value="1"/>
</dbReference>
<dbReference type="SUPFAM" id="SSF46689">
    <property type="entry name" value="Homeodomain-like"/>
    <property type="match status" value="1"/>
</dbReference>
<dbReference type="Gene3D" id="1.10.357.10">
    <property type="entry name" value="Tetracycline Repressor, domain 2"/>
    <property type="match status" value="1"/>
</dbReference>
<sequence length="255" mass="25464">MPTARESLLRAAHAALRARPWTAVRMVDVAASAGVSRQTLYNEFGSKEGLGAALVGRLVDDFLDGAAHAVTEAVGRGADPAGCCAAAARWMLRTAREEPVVRAALTGCWGARTPLPAARPVRSPGAAGQPALLTALLRDRAVSGLEAAGPPPGAPPPAGGGLPGEAERPGLEFAYEVGLRLALSYVVAPPGAVRDGADGPEGPDGGTGAGDAAVADGAFRGDGADGAAATEGADVPDGEPCGRVDETVRALLGRR</sequence>
<evidence type="ECO:0000313" key="6">
    <source>
        <dbReference type="Proteomes" id="UP000319210"/>
    </source>
</evidence>
<keyword evidence="6" id="KW-1185">Reference proteome</keyword>
<evidence type="ECO:0000256" key="1">
    <source>
        <dbReference type="ARBA" id="ARBA00023125"/>
    </source>
</evidence>
<protein>
    <recommendedName>
        <fullName evidence="4">HTH tetR-type domain-containing protein</fullName>
    </recommendedName>
</protein>
<reference evidence="5 6" key="1">
    <citation type="submission" date="2019-06" db="EMBL/GenBank/DDBJ databases">
        <title>Whole genome shotgun sequence of Streptomyces cacaoi subsp. cacaoi NBRC 12748.</title>
        <authorList>
            <person name="Hosoyama A."/>
            <person name="Uohara A."/>
            <person name="Ohji S."/>
            <person name="Ichikawa N."/>
        </authorList>
    </citation>
    <scope>NUCLEOTIDE SEQUENCE [LARGE SCALE GENOMIC DNA]</scope>
    <source>
        <strain evidence="5 6">NBRC 12748</strain>
    </source>
</reference>
<proteinExistence type="predicted"/>
<dbReference type="AlphaFoldDB" id="A0A4Y3QZB9"/>
<feature type="compositionally biased region" description="Low complexity" evidence="3">
    <location>
        <begin position="225"/>
        <end position="235"/>
    </location>
</feature>
<name>A0A4Y3QZB9_STRCI</name>
<dbReference type="EMBL" id="BJMM01000013">
    <property type="protein sequence ID" value="GEB50621.1"/>
    <property type="molecule type" value="Genomic_DNA"/>
</dbReference>
<gene>
    <name evidence="5" type="ORF">SCA03_31720</name>
</gene>
<dbReference type="InterPro" id="IPR001647">
    <property type="entry name" value="HTH_TetR"/>
</dbReference>
<evidence type="ECO:0000259" key="4">
    <source>
        <dbReference type="PROSITE" id="PS50977"/>
    </source>
</evidence>
<dbReference type="OrthoDB" id="4371863at2"/>
<feature type="region of interest" description="Disordered" evidence="3">
    <location>
        <begin position="144"/>
        <end position="166"/>
    </location>
</feature>
<dbReference type="InterPro" id="IPR009057">
    <property type="entry name" value="Homeodomain-like_sf"/>
</dbReference>
<dbReference type="GO" id="GO:0003677">
    <property type="term" value="F:DNA binding"/>
    <property type="evidence" value="ECO:0007669"/>
    <property type="project" value="UniProtKB-UniRule"/>
</dbReference>
<feature type="compositionally biased region" description="Pro residues" evidence="3">
    <location>
        <begin position="149"/>
        <end position="158"/>
    </location>
</feature>